<name>A0A8S1RGQ8_9CILI</name>
<protein>
    <submittedName>
        <fullName evidence="1">Uncharacterized protein</fullName>
    </submittedName>
</protein>
<dbReference type="AlphaFoldDB" id="A0A8S1RGQ8"/>
<evidence type="ECO:0000313" key="1">
    <source>
        <dbReference type="EMBL" id="CAD8126119.1"/>
    </source>
</evidence>
<comment type="caution">
    <text evidence="1">The sequence shown here is derived from an EMBL/GenBank/DDBJ whole genome shotgun (WGS) entry which is preliminary data.</text>
</comment>
<proteinExistence type="predicted"/>
<dbReference type="EMBL" id="CAJJDN010000165">
    <property type="protein sequence ID" value="CAD8126119.1"/>
    <property type="molecule type" value="Genomic_DNA"/>
</dbReference>
<sequence length="159" mass="19004">MNGLNFQTFSFIRNQSLQQYTNWKKKIIDNQRGMEKQLQKHTTQQVEFKQAISRQKINSSVRECLQNKIQLFRRIKKQQNRINICILQRIQNKIDPLKSEVQSNQKQDTIDHVHNQDGTGDKLQKVKILACQYQRLNESSLKSIFRCFEYSAFNKIKEQ</sequence>
<gene>
    <name evidence="1" type="ORF">PSON_ATCC_30995.1.T1650012</name>
</gene>
<keyword evidence="2" id="KW-1185">Reference proteome</keyword>
<accession>A0A8S1RGQ8</accession>
<dbReference type="Proteomes" id="UP000692954">
    <property type="component" value="Unassembled WGS sequence"/>
</dbReference>
<reference evidence="1" key="1">
    <citation type="submission" date="2021-01" db="EMBL/GenBank/DDBJ databases">
        <authorList>
            <consortium name="Genoscope - CEA"/>
            <person name="William W."/>
        </authorList>
    </citation>
    <scope>NUCLEOTIDE SEQUENCE</scope>
</reference>
<organism evidence="1 2">
    <name type="scientific">Paramecium sonneborni</name>
    <dbReference type="NCBI Taxonomy" id="65129"/>
    <lineage>
        <taxon>Eukaryota</taxon>
        <taxon>Sar</taxon>
        <taxon>Alveolata</taxon>
        <taxon>Ciliophora</taxon>
        <taxon>Intramacronucleata</taxon>
        <taxon>Oligohymenophorea</taxon>
        <taxon>Peniculida</taxon>
        <taxon>Parameciidae</taxon>
        <taxon>Paramecium</taxon>
    </lineage>
</organism>
<evidence type="ECO:0000313" key="2">
    <source>
        <dbReference type="Proteomes" id="UP000692954"/>
    </source>
</evidence>